<evidence type="ECO:0000313" key="2">
    <source>
        <dbReference type="Proteomes" id="UP000015103"/>
    </source>
</evidence>
<reference evidence="1" key="1">
    <citation type="submission" date="2015-05" db="UniProtKB">
        <authorList>
            <consortium name="EnsemblMetazoa"/>
        </authorList>
    </citation>
    <scope>IDENTIFICATION</scope>
</reference>
<dbReference type="HOGENOM" id="CLU_2504322_0_0_1"/>
<sequence length="86" mass="10378">KSMEFHTIIGNIDLYNCMKYYPFECYRREDMAFRNLVGLQDAQTLDSNISLSTVQKSMEFHTIIGNIDLYNCMKYYPFECYRREDM</sequence>
<accession>T1HR54</accession>
<name>T1HR54_RHOPR</name>
<proteinExistence type="predicted"/>
<dbReference type="AlphaFoldDB" id="T1HR54"/>
<dbReference type="Proteomes" id="UP000015103">
    <property type="component" value="Unassembled WGS sequence"/>
</dbReference>
<dbReference type="EnsemblMetazoa" id="RPRC006524-RA">
    <property type="protein sequence ID" value="RPRC006524-PA"/>
    <property type="gene ID" value="RPRC006524"/>
</dbReference>
<evidence type="ECO:0000313" key="1">
    <source>
        <dbReference type="EnsemblMetazoa" id="RPRC006524-PA"/>
    </source>
</evidence>
<dbReference type="EMBL" id="ACPB03026178">
    <property type="status" value="NOT_ANNOTATED_CDS"/>
    <property type="molecule type" value="Genomic_DNA"/>
</dbReference>
<keyword evidence="2" id="KW-1185">Reference proteome</keyword>
<protein>
    <submittedName>
        <fullName evidence="1">Uncharacterized protein</fullName>
    </submittedName>
</protein>
<organism evidence="1 2">
    <name type="scientific">Rhodnius prolixus</name>
    <name type="common">Triatomid bug</name>
    <dbReference type="NCBI Taxonomy" id="13249"/>
    <lineage>
        <taxon>Eukaryota</taxon>
        <taxon>Metazoa</taxon>
        <taxon>Ecdysozoa</taxon>
        <taxon>Arthropoda</taxon>
        <taxon>Hexapoda</taxon>
        <taxon>Insecta</taxon>
        <taxon>Pterygota</taxon>
        <taxon>Neoptera</taxon>
        <taxon>Paraneoptera</taxon>
        <taxon>Hemiptera</taxon>
        <taxon>Heteroptera</taxon>
        <taxon>Panheteroptera</taxon>
        <taxon>Cimicomorpha</taxon>
        <taxon>Reduviidae</taxon>
        <taxon>Triatominae</taxon>
        <taxon>Rhodnius</taxon>
    </lineage>
</organism>
<dbReference type="VEuPathDB" id="VectorBase:RPRC006524"/>
<dbReference type="InParanoid" id="T1HR54"/>